<sequence length="135" mass="15458">GIEWASLVDKYYDFEAAWGHRDVGGQITTESRPKTLEWWISRGRKWEKTVDIGMVGNAKAPGMFVSVWWDWWVNVQPAERGDWPVMLKLHSKNGLLQLIASLLWWGERVADGNPGDVQEWSTAVEDVGDVFTELL</sequence>
<accession>A0AAD7EY84</accession>
<proteinExistence type="predicted"/>
<reference evidence="1" key="1">
    <citation type="submission" date="2023-03" db="EMBL/GenBank/DDBJ databases">
        <title>Massive genome expansion in bonnet fungi (Mycena s.s.) driven by repeated elements and novel gene families across ecological guilds.</title>
        <authorList>
            <consortium name="Lawrence Berkeley National Laboratory"/>
            <person name="Harder C.B."/>
            <person name="Miyauchi S."/>
            <person name="Viragh M."/>
            <person name="Kuo A."/>
            <person name="Thoen E."/>
            <person name="Andreopoulos B."/>
            <person name="Lu D."/>
            <person name="Skrede I."/>
            <person name="Drula E."/>
            <person name="Henrissat B."/>
            <person name="Morin E."/>
            <person name="Kohler A."/>
            <person name="Barry K."/>
            <person name="LaButti K."/>
            <person name="Morin E."/>
            <person name="Salamov A."/>
            <person name="Lipzen A."/>
            <person name="Mereny Z."/>
            <person name="Hegedus B."/>
            <person name="Baldrian P."/>
            <person name="Stursova M."/>
            <person name="Weitz H."/>
            <person name="Taylor A."/>
            <person name="Grigoriev I.V."/>
            <person name="Nagy L.G."/>
            <person name="Martin F."/>
            <person name="Kauserud H."/>
        </authorList>
    </citation>
    <scope>NUCLEOTIDE SEQUENCE</scope>
    <source>
        <strain evidence="1">CBHHK002</strain>
    </source>
</reference>
<dbReference type="EMBL" id="JARIHO010000007">
    <property type="protein sequence ID" value="KAJ7357925.1"/>
    <property type="molecule type" value="Genomic_DNA"/>
</dbReference>
<gene>
    <name evidence="1" type="ORF">DFH08DRAFT_649460</name>
</gene>
<dbReference type="Proteomes" id="UP001218218">
    <property type="component" value="Unassembled WGS sequence"/>
</dbReference>
<feature type="non-terminal residue" evidence="1">
    <location>
        <position position="1"/>
    </location>
</feature>
<dbReference type="AlphaFoldDB" id="A0AAD7EY84"/>
<organism evidence="1 2">
    <name type="scientific">Mycena albidolilacea</name>
    <dbReference type="NCBI Taxonomy" id="1033008"/>
    <lineage>
        <taxon>Eukaryota</taxon>
        <taxon>Fungi</taxon>
        <taxon>Dikarya</taxon>
        <taxon>Basidiomycota</taxon>
        <taxon>Agaricomycotina</taxon>
        <taxon>Agaricomycetes</taxon>
        <taxon>Agaricomycetidae</taxon>
        <taxon>Agaricales</taxon>
        <taxon>Marasmiineae</taxon>
        <taxon>Mycenaceae</taxon>
        <taxon>Mycena</taxon>
    </lineage>
</organism>
<evidence type="ECO:0000313" key="2">
    <source>
        <dbReference type="Proteomes" id="UP001218218"/>
    </source>
</evidence>
<protein>
    <submittedName>
        <fullName evidence="1">Uncharacterized protein</fullName>
    </submittedName>
</protein>
<evidence type="ECO:0000313" key="1">
    <source>
        <dbReference type="EMBL" id="KAJ7357925.1"/>
    </source>
</evidence>
<comment type="caution">
    <text evidence="1">The sequence shown here is derived from an EMBL/GenBank/DDBJ whole genome shotgun (WGS) entry which is preliminary data.</text>
</comment>
<feature type="non-terminal residue" evidence="1">
    <location>
        <position position="135"/>
    </location>
</feature>
<name>A0AAD7EY84_9AGAR</name>
<keyword evidence="2" id="KW-1185">Reference proteome</keyword>